<name>A0AA89C365_PINIB</name>
<accession>A0AA89C365</accession>
<reference evidence="2" key="1">
    <citation type="submission" date="2019-08" db="EMBL/GenBank/DDBJ databases">
        <title>The improved chromosome-level genome for the pearl oyster Pinctada fucata martensii using PacBio sequencing and Hi-C.</title>
        <authorList>
            <person name="Zheng Z."/>
        </authorList>
    </citation>
    <scope>NUCLEOTIDE SEQUENCE</scope>
    <source>
        <strain evidence="2">ZZ-2019</strain>
        <tissue evidence="2">Adductor muscle</tissue>
    </source>
</reference>
<evidence type="ECO:0000313" key="2">
    <source>
        <dbReference type="EMBL" id="KAK3104056.1"/>
    </source>
</evidence>
<keyword evidence="3" id="KW-1185">Reference proteome</keyword>
<feature type="signal peptide" evidence="1">
    <location>
        <begin position="1"/>
        <end position="20"/>
    </location>
</feature>
<feature type="chain" id="PRO_5041704004" evidence="1">
    <location>
        <begin position="21"/>
        <end position="441"/>
    </location>
</feature>
<dbReference type="InterPro" id="IPR029021">
    <property type="entry name" value="Prot-tyrosine_phosphatase-like"/>
</dbReference>
<gene>
    <name evidence="2" type="ORF">FSP39_024067</name>
</gene>
<dbReference type="Gene3D" id="3.90.190.10">
    <property type="entry name" value="Protein tyrosine phosphatase superfamily"/>
    <property type="match status" value="2"/>
</dbReference>
<protein>
    <submittedName>
        <fullName evidence="2">Uncharacterized protein</fullName>
    </submittedName>
</protein>
<proteinExistence type="predicted"/>
<organism evidence="2 3">
    <name type="scientific">Pinctada imbricata</name>
    <name type="common">Atlantic pearl-oyster</name>
    <name type="synonym">Pinctada martensii</name>
    <dbReference type="NCBI Taxonomy" id="66713"/>
    <lineage>
        <taxon>Eukaryota</taxon>
        <taxon>Metazoa</taxon>
        <taxon>Spiralia</taxon>
        <taxon>Lophotrochozoa</taxon>
        <taxon>Mollusca</taxon>
        <taxon>Bivalvia</taxon>
        <taxon>Autobranchia</taxon>
        <taxon>Pteriomorphia</taxon>
        <taxon>Pterioida</taxon>
        <taxon>Pterioidea</taxon>
        <taxon>Pteriidae</taxon>
        <taxon>Pinctada</taxon>
    </lineage>
</organism>
<dbReference type="Proteomes" id="UP001186944">
    <property type="component" value="Unassembled WGS sequence"/>
</dbReference>
<keyword evidence="1" id="KW-0732">Signal</keyword>
<evidence type="ECO:0000313" key="3">
    <source>
        <dbReference type="Proteomes" id="UP001186944"/>
    </source>
</evidence>
<dbReference type="AlphaFoldDB" id="A0AA89C365"/>
<sequence length="441" mass="49954">MVAKVYFLLFLASHLAMTLCTEIQVDTVNHRSKPSKKLWWLKEVTSDIYIGGRLTSRDIKYISEGGFKSIVSLYFYDEPSKFGDEELPSSAEAAPVAEEAGLQYEIILEPTEEWSTIDTVKKVTDALDHVARPVVVHSDNGYGATFVTLMYLANKTRNDPNFEPKVTSDSFYRTAVAMGYDFTSNQMKRIVAEITGERFVESPPKPNVSVKEWYKYWQAAPVYKNYFTAGQIRKSQIPGIIRAGYKAIIQMRPGVTTDGVPSQESVTLLNVVDGTPTYGDGKSGPRQTPETLRKTRIDPNRENSYISSNAEENFEVTNEEEFGDEIGLNVDTEIEHFKRIGFPLYHMPLGLGRDYTLEDFQKYKDDLIRLGREGPVLVHCAIGMRAGLFAVLAAALQHDKDMQWAQKRIRELGFEVSPSVHSDVYEIYKHWLDKASKHSEL</sequence>
<evidence type="ECO:0000256" key="1">
    <source>
        <dbReference type="SAM" id="SignalP"/>
    </source>
</evidence>
<dbReference type="EMBL" id="VSWD01000005">
    <property type="protein sequence ID" value="KAK3104056.1"/>
    <property type="molecule type" value="Genomic_DNA"/>
</dbReference>
<comment type="caution">
    <text evidence="2">The sequence shown here is derived from an EMBL/GenBank/DDBJ whole genome shotgun (WGS) entry which is preliminary data.</text>
</comment>
<dbReference type="SUPFAM" id="SSF52799">
    <property type="entry name" value="(Phosphotyrosine protein) phosphatases II"/>
    <property type="match status" value="2"/>
</dbReference>